<accession>A0A4Q4TIE7</accession>
<comment type="caution">
    <text evidence="2">The sequence shown here is derived from an EMBL/GenBank/DDBJ whole genome shotgun (WGS) entry which is preliminary data.</text>
</comment>
<sequence>MATNDSTFTRFAKLPKELRDEIWTAAIRPDQPGVHYFTIYNRSDEKESSTIGDDAAFIMPHPEEPDVPSAVAAPRCNRSEPNARSWITSNPSTYLIDGGLLTACKESREVMDKHLRALLGVLMTKQVTPILRHSDKNYNQEKDPDAAVTASFVQHGERRYFRVKPELDLFVLQPYDFDTLDDWWHFGYSAYIFGKPHVGHIALEYGPKWASDFESEVGFSYCADGALGCVSRATTNENTWVENLWFIDYRIRRCPEESLLLDKRHIFHGVGCRYVEVQESDPGWDWNQYYGRDNAFSFDFHLYEDLREHFEREGHNWGPAIGILACEREL</sequence>
<dbReference type="EMBL" id="QJNU01000144">
    <property type="protein sequence ID" value="RYP06042.1"/>
    <property type="molecule type" value="Genomic_DNA"/>
</dbReference>
<name>A0A4Q4TIE7_9PEZI</name>
<proteinExistence type="predicted"/>
<dbReference type="OrthoDB" id="3596450at2759"/>
<dbReference type="InterPro" id="IPR045518">
    <property type="entry name" value="2EXR"/>
</dbReference>
<evidence type="ECO:0000313" key="2">
    <source>
        <dbReference type="EMBL" id="RYP06042.1"/>
    </source>
</evidence>
<evidence type="ECO:0000259" key="1">
    <source>
        <dbReference type="Pfam" id="PF20150"/>
    </source>
</evidence>
<evidence type="ECO:0000313" key="3">
    <source>
        <dbReference type="Proteomes" id="UP000293360"/>
    </source>
</evidence>
<dbReference type="AlphaFoldDB" id="A0A4Q4TIE7"/>
<dbReference type="Pfam" id="PF20150">
    <property type="entry name" value="2EXR"/>
    <property type="match status" value="1"/>
</dbReference>
<protein>
    <recommendedName>
        <fullName evidence="1">2EXR domain-containing protein</fullName>
    </recommendedName>
</protein>
<reference evidence="2 3" key="1">
    <citation type="submission" date="2018-06" db="EMBL/GenBank/DDBJ databases">
        <title>Complete Genomes of Monosporascus.</title>
        <authorList>
            <person name="Robinson A.J."/>
            <person name="Natvig D.O."/>
        </authorList>
    </citation>
    <scope>NUCLEOTIDE SEQUENCE [LARGE SCALE GENOMIC DNA]</scope>
    <source>
        <strain evidence="2 3">CBS 110550</strain>
    </source>
</reference>
<organism evidence="2 3">
    <name type="scientific">Monosporascus ibericus</name>
    <dbReference type="NCBI Taxonomy" id="155417"/>
    <lineage>
        <taxon>Eukaryota</taxon>
        <taxon>Fungi</taxon>
        <taxon>Dikarya</taxon>
        <taxon>Ascomycota</taxon>
        <taxon>Pezizomycotina</taxon>
        <taxon>Sordariomycetes</taxon>
        <taxon>Xylariomycetidae</taxon>
        <taxon>Xylariales</taxon>
        <taxon>Xylariales incertae sedis</taxon>
        <taxon>Monosporascus</taxon>
    </lineage>
</organism>
<gene>
    <name evidence="2" type="ORF">DL764_003405</name>
</gene>
<dbReference type="PANTHER" id="PTHR35910:SF1">
    <property type="entry name" value="2EXR DOMAIN-CONTAINING PROTEIN"/>
    <property type="match status" value="1"/>
</dbReference>
<dbReference type="PANTHER" id="PTHR35910">
    <property type="entry name" value="2EXR DOMAIN-CONTAINING PROTEIN"/>
    <property type="match status" value="1"/>
</dbReference>
<feature type="domain" description="2EXR" evidence="1">
    <location>
        <begin position="8"/>
        <end position="116"/>
    </location>
</feature>
<dbReference type="Proteomes" id="UP000293360">
    <property type="component" value="Unassembled WGS sequence"/>
</dbReference>
<keyword evidence="3" id="KW-1185">Reference proteome</keyword>